<evidence type="ECO:0000259" key="3">
    <source>
        <dbReference type="Pfam" id="PF01734"/>
    </source>
</evidence>
<keyword evidence="2" id="KW-0472">Membrane</keyword>
<keyword evidence="2" id="KW-1133">Transmembrane helix</keyword>
<dbReference type="Proteomes" id="UP001224083">
    <property type="component" value="Unassembled WGS sequence"/>
</dbReference>
<dbReference type="InterPro" id="IPR016035">
    <property type="entry name" value="Acyl_Trfase/lysoPLipase"/>
</dbReference>
<dbReference type="SUPFAM" id="SSF52151">
    <property type="entry name" value="FabD/lysophospholipase-like"/>
    <property type="match status" value="1"/>
</dbReference>
<evidence type="ECO:0000313" key="4">
    <source>
        <dbReference type="EMBL" id="MDP9500498.1"/>
    </source>
</evidence>
<protein>
    <submittedName>
        <fullName evidence="4">Patatin-like phospholipase family protein</fullName>
    </submittedName>
</protein>
<feature type="transmembrane region" description="Helical" evidence="2">
    <location>
        <begin position="12"/>
        <end position="36"/>
    </location>
</feature>
<dbReference type="Gene3D" id="3.40.1090.10">
    <property type="entry name" value="Cytosolic phospholipase A2 catalytic domain"/>
    <property type="match status" value="2"/>
</dbReference>
<keyword evidence="1" id="KW-0443">Lipid metabolism</keyword>
<evidence type="ECO:0000313" key="5">
    <source>
        <dbReference type="Proteomes" id="UP001224083"/>
    </source>
</evidence>
<dbReference type="InterPro" id="IPR002641">
    <property type="entry name" value="PNPLA_dom"/>
</dbReference>
<evidence type="ECO:0000256" key="2">
    <source>
        <dbReference type="SAM" id="Phobius"/>
    </source>
</evidence>
<keyword evidence="2" id="KW-0812">Transmembrane</keyword>
<dbReference type="PANTHER" id="PTHR10728">
    <property type="entry name" value="CYTOSOLIC PHOSPHOLIPASE A2"/>
    <property type="match status" value="1"/>
</dbReference>
<sequence>MQTSLSSSQPKKIALALSGGGIRAMVFHLGVLSYLAEQQRLEEITHISTVSGGSLIMGLIFQHANMKWPTSQQFLNFIRPQIKRLLCEKSLMAGSLKQFLNPLNLKHLFSRAHILSKAIQEEWGIGCDLQELPEHPEWSINATVGETGKRFRFKKNDLGDYDSGYCKTIEHAFPLCDAMAISAAFPVGIGPLAIESQKFIWYKRKWNEPPEMAKPITLRHKQLHLYDGGVYDNLGLEGFFDIAQQEKKAKLSEDTLLIVSDAGSPLDEQVPSLYKLVTRFMHLIDIIYNQNRSLRVRSLVAYLRRHKNRGVYLPIKTKIPQSNGADEFAMQFPTSLQKLSEEEFDKLYQHGYNVCRKYYFFIADENIGSGKSAMDIF</sequence>
<dbReference type="EMBL" id="JAQAHH010000006">
    <property type="protein sequence ID" value="MDP9500498.1"/>
    <property type="molecule type" value="Genomic_DNA"/>
</dbReference>
<proteinExistence type="predicted"/>
<feature type="domain" description="PNPLA" evidence="3">
    <location>
        <begin position="15"/>
        <end position="238"/>
    </location>
</feature>
<keyword evidence="5" id="KW-1185">Reference proteome</keyword>
<dbReference type="Pfam" id="PF01734">
    <property type="entry name" value="Patatin"/>
    <property type="match status" value="1"/>
</dbReference>
<name>A0ABT9KEL8_9PAST</name>
<organism evidence="4 5">
    <name type="scientific">Bisgaard Taxon 45</name>
    <dbReference type="NCBI Taxonomy" id="304289"/>
    <lineage>
        <taxon>Bacteria</taxon>
        <taxon>Pseudomonadati</taxon>
        <taxon>Pseudomonadota</taxon>
        <taxon>Gammaproteobacteria</taxon>
        <taxon>Pasteurellales</taxon>
        <taxon>Pasteurellaceae</taxon>
    </lineage>
</organism>
<reference evidence="4 5" key="1">
    <citation type="submission" date="2022-12" db="EMBL/GenBank/DDBJ databases">
        <title>Genome sequence of Pasteurellaceae Bisgaard Taxon 45.</title>
        <authorList>
            <person name="Foggin C."/>
            <person name="Rosen L.E."/>
            <person name="Henton M."/>
            <person name="Buys A."/>
            <person name="Floyd T."/>
            <person name="Turner A.D."/>
            <person name="Tarbin J."/>
            <person name="Lloyd A.S."/>
            <person name="Chaitezvi C."/>
            <person name="Ellis R.J."/>
            <person name="Roberts H.C."/>
            <person name="Dastjerdi A."/>
            <person name="Nunez A."/>
            <person name="Van Vliet A.H."/>
            <person name="Steinbach F."/>
        </authorList>
    </citation>
    <scope>NUCLEOTIDE SEQUENCE [LARGE SCALE GENOMIC DNA]</scope>
    <source>
        <strain evidence="4 5">VF20HR</strain>
    </source>
</reference>
<accession>A0ABT9KEL8</accession>
<gene>
    <name evidence="4" type="ORF">O7M46_05965</name>
</gene>
<evidence type="ECO:0000256" key="1">
    <source>
        <dbReference type="ARBA" id="ARBA00023098"/>
    </source>
</evidence>
<comment type="caution">
    <text evidence="4">The sequence shown here is derived from an EMBL/GenBank/DDBJ whole genome shotgun (WGS) entry which is preliminary data.</text>
</comment>
<dbReference type="PANTHER" id="PTHR10728:SF40">
    <property type="entry name" value="PATATIN FAMILY PROTEIN"/>
    <property type="match status" value="1"/>
</dbReference>